<accession>G0UYT5</accession>
<protein>
    <submittedName>
        <fullName evidence="2">Uncharacterized protein TCIL3000_10_13350</fullName>
    </submittedName>
</protein>
<name>G0UYT5_TRYCI</name>
<reference evidence="2" key="1">
    <citation type="journal article" date="2012" name="Proc. Natl. Acad. Sci. U.S.A.">
        <title>Antigenic diversity is generated by distinct evolutionary mechanisms in African trypanosome species.</title>
        <authorList>
            <person name="Jackson A.P."/>
            <person name="Berry A."/>
            <person name="Aslett M."/>
            <person name="Allison H.C."/>
            <person name="Burton P."/>
            <person name="Vavrova-Anderson J."/>
            <person name="Brown R."/>
            <person name="Browne H."/>
            <person name="Corton N."/>
            <person name="Hauser H."/>
            <person name="Gamble J."/>
            <person name="Gilderthorp R."/>
            <person name="Marcello L."/>
            <person name="McQuillan J."/>
            <person name="Otto T.D."/>
            <person name="Quail M.A."/>
            <person name="Sanders M.J."/>
            <person name="van Tonder A."/>
            <person name="Ginger M.L."/>
            <person name="Field M.C."/>
            <person name="Barry J.D."/>
            <person name="Hertz-Fowler C."/>
            <person name="Berriman M."/>
        </authorList>
    </citation>
    <scope>NUCLEOTIDE SEQUENCE</scope>
    <source>
        <strain evidence="2">IL3000</strain>
    </source>
</reference>
<feature type="region of interest" description="Disordered" evidence="1">
    <location>
        <begin position="338"/>
        <end position="370"/>
    </location>
</feature>
<proteinExistence type="predicted"/>
<evidence type="ECO:0000313" key="2">
    <source>
        <dbReference type="EMBL" id="CCC94552.1"/>
    </source>
</evidence>
<sequence>MTGKTSSRLKARRIRRPTGATTQNLFKRAISRFDEILHNTVQRHENHVFDARALFQMQRRKDREHFEKVYRDLEQKGDTAEAARLMEQYHMDEQKLYEENEEELQRVYPLAFLEDNAAAIVSLTLVPLLERKFASLEAYHTRRHKLVMSQQAIAAVEGIGKRTCVKTQLDAGTSQDSTDVFAPVKSEFDADQQDISVVGRGAYITPQAPLGGRGGGEEQRTCNALVGVGSQHQAQESTSSGTSTNILPELQNLRHPGEAELARISFNLSAASLDERRAEKERFLRGYMKSCDRCGMDSAEQELRRLRDEEMRDAKRKHEFLTALQLQISAMKSADSNVTITTSSGGEERLVDGGVNPGGRHDSGGERVPSGNVLLASTRRRVSVDEAFTEDVFNWNPIVLGDTESDTNSRMEAMAMSYMWPKHIEERIPHVLCGEVIPSYFSARQYHWGNTVPITEAGTGSDAPTSTDECVGCTARREGQNEATLQLVNKPPLVYRVPSRARKVWVKVNSLGDFVAGKLKVMSGSWPS</sequence>
<dbReference type="EMBL" id="HE575323">
    <property type="protein sequence ID" value="CCC94552.1"/>
    <property type="molecule type" value="Genomic_DNA"/>
</dbReference>
<dbReference type="VEuPathDB" id="TriTrypDB:TcIL3000_10_13350"/>
<gene>
    <name evidence="2" type="ORF">TCIL3000_10_13350</name>
</gene>
<organism evidence="2">
    <name type="scientific">Trypanosoma congolense (strain IL3000)</name>
    <dbReference type="NCBI Taxonomy" id="1068625"/>
    <lineage>
        <taxon>Eukaryota</taxon>
        <taxon>Discoba</taxon>
        <taxon>Euglenozoa</taxon>
        <taxon>Kinetoplastea</taxon>
        <taxon>Metakinetoplastina</taxon>
        <taxon>Trypanosomatida</taxon>
        <taxon>Trypanosomatidae</taxon>
        <taxon>Trypanosoma</taxon>
        <taxon>Nannomonas</taxon>
    </lineage>
</organism>
<dbReference type="AlphaFoldDB" id="G0UYT5"/>
<evidence type="ECO:0000256" key="1">
    <source>
        <dbReference type="SAM" id="MobiDB-lite"/>
    </source>
</evidence>